<keyword evidence="2" id="KW-1185">Reference proteome</keyword>
<dbReference type="EMBL" id="WWCT01000025">
    <property type="protein sequence ID" value="MYN29644.1"/>
    <property type="molecule type" value="Genomic_DNA"/>
</dbReference>
<dbReference type="Proteomes" id="UP000642144">
    <property type="component" value="Unassembled WGS sequence"/>
</dbReference>
<name>A0ABW9W6S8_9BURK</name>
<protein>
    <submittedName>
        <fullName evidence="1">Uncharacterized protein</fullName>
    </submittedName>
</protein>
<organism evidence="1 2">
    <name type="scientific">Duganella levis</name>
    <dbReference type="NCBI Taxonomy" id="2692169"/>
    <lineage>
        <taxon>Bacteria</taxon>
        <taxon>Pseudomonadati</taxon>
        <taxon>Pseudomonadota</taxon>
        <taxon>Betaproteobacteria</taxon>
        <taxon>Burkholderiales</taxon>
        <taxon>Oxalobacteraceae</taxon>
        <taxon>Telluria group</taxon>
        <taxon>Duganella</taxon>
    </lineage>
</organism>
<evidence type="ECO:0000313" key="2">
    <source>
        <dbReference type="Proteomes" id="UP000642144"/>
    </source>
</evidence>
<dbReference type="RefSeq" id="WP_161057395.1">
    <property type="nucleotide sequence ID" value="NZ_WWCT01000025.1"/>
</dbReference>
<sequence>MPPFPLGRDDHNEVTATGHKRTILINESQTTATDMEVLKMKLKLFSLGTLMLCTSLASNAATISDTSPVAVANKFVDALQHQRYKDAATLFVPGGVGDINATEHALQRIDDSLGGLSTIHPIATLADGKTIKLEVGTHQNTPLKFQKFVQVRYVSTANDGQPVFYELNLTADHMPPQILSVALHFPAADTKSFKRANQFVSAINY</sequence>
<proteinExistence type="predicted"/>
<comment type="caution">
    <text evidence="1">The sequence shown here is derived from an EMBL/GenBank/DDBJ whole genome shotgun (WGS) entry which is preliminary data.</text>
</comment>
<reference evidence="1 2" key="1">
    <citation type="submission" date="2019-12" db="EMBL/GenBank/DDBJ databases">
        <title>Novel species isolated from a subtropical stream in China.</title>
        <authorList>
            <person name="Lu H."/>
        </authorList>
    </citation>
    <scope>NUCLEOTIDE SEQUENCE [LARGE SCALE GENOMIC DNA]</scope>
    <source>
        <strain evidence="1 2">CY42W</strain>
    </source>
</reference>
<gene>
    <name evidence="1" type="ORF">GTP69_24890</name>
</gene>
<evidence type="ECO:0000313" key="1">
    <source>
        <dbReference type="EMBL" id="MYN29644.1"/>
    </source>
</evidence>
<accession>A0ABW9W6S8</accession>